<proteinExistence type="predicted"/>
<dbReference type="EMBL" id="BAABME010000100">
    <property type="protein sequence ID" value="GAA0139563.1"/>
    <property type="molecule type" value="Genomic_DNA"/>
</dbReference>
<organism evidence="1 2">
    <name type="scientific">Lithospermum erythrorhizon</name>
    <name type="common">Purple gromwell</name>
    <name type="synonym">Lithospermum officinale var. erythrorhizon</name>
    <dbReference type="NCBI Taxonomy" id="34254"/>
    <lineage>
        <taxon>Eukaryota</taxon>
        <taxon>Viridiplantae</taxon>
        <taxon>Streptophyta</taxon>
        <taxon>Embryophyta</taxon>
        <taxon>Tracheophyta</taxon>
        <taxon>Spermatophyta</taxon>
        <taxon>Magnoliopsida</taxon>
        <taxon>eudicotyledons</taxon>
        <taxon>Gunneridae</taxon>
        <taxon>Pentapetalae</taxon>
        <taxon>asterids</taxon>
        <taxon>lamiids</taxon>
        <taxon>Boraginales</taxon>
        <taxon>Boraginaceae</taxon>
        <taxon>Boraginoideae</taxon>
        <taxon>Lithospermeae</taxon>
        <taxon>Lithospermum</taxon>
    </lineage>
</organism>
<dbReference type="Proteomes" id="UP001454036">
    <property type="component" value="Unassembled WGS sequence"/>
</dbReference>
<accession>A0AAV3NP75</accession>
<keyword evidence="2" id="KW-1185">Reference proteome</keyword>
<reference evidence="1 2" key="1">
    <citation type="submission" date="2024-01" db="EMBL/GenBank/DDBJ databases">
        <title>The complete chloroplast genome sequence of Lithospermum erythrorhizon: insights into the phylogenetic relationship among Boraginaceae species and the maternal lineages of purple gromwells.</title>
        <authorList>
            <person name="Okada T."/>
            <person name="Watanabe K."/>
        </authorList>
    </citation>
    <scope>NUCLEOTIDE SEQUENCE [LARGE SCALE GENOMIC DNA]</scope>
</reference>
<gene>
    <name evidence="1" type="ORF">LIER_01081</name>
</gene>
<evidence type="ECO:0000313" key="1">
    <source>
        <dbReference type="EMBL" id="GAA0139563.1"/>
    </source>
</evidence>
<evidence type="ECO:0000313" key="2">
    <source>
        <dbReference type="Proteomes" id="UP001454036"/>
    </source>
</evidence>
<dbReference type="AlphaFoldDB" id="A0AAV3NP75"/>
<sequence>MKEWYRLREGTSIWSSYMKIRYFPNAHPVLVGVPSYAYPISMQLVSIRPQAEDQIHWIIGKGEKEFWIDSWLDSGPILNSPIPTRRSSVKIKDFFEGNTWEATKVQMGAPPDKIQEILNYEVIEQEDD</sequence>
<name>A0AAV3NP75_LITER</name>
<protein>
    <submittedName>
        <fullName evidence="1">Uncharacterized protein</fullName>
    </submittedName>
</protein>
<comment type="caution">
    <text evidence="1">The sequence shown here is derived from an EMBL/GenBank/DDBJ whole genome shotgun (WGS) entry which is preliminary data.</text>
</comment>